<feature type="compositionally biased region" description="Basic and acidic residues" evidence="1">
    <location>
        <begin position="514"/>
        <end position="528"/>
    </location>
</feature>
<dbReference type="AlphaFoldDB" id="A0AAD7IU49"/>
<dbReference type="Proteomes" id="UP001215598">
    <property type="component" value="Unassembled WGS sequence"/>
</dbReference>
<dbReference type="EMBL" id="JARKIB010000071">
    <property type="protein sequence ID" value="KAJ7748911.1"/>
    <property type="molecule type" value="Genomic_DNA"/>
</dbReference>
<feature type="compositionally biased region" description="Basic residues" evidence="1">
    <location>
        <begin position="500"/>
        <end position="513"/>
    </location>
</feature>
<feature type="region of interest" description="Disordered" evidence="1">
    <location>
        <begin position="500"/>
        <end position="528"/>
    </location>
</feature>
<proteinExistence type="predicted"/>
<organism evidence="2 3">
    <name type="scientific">Mycena metata</name>
    <dbReference type="NCBI Taxonomy" id="1033252"/>
    <lineage>
        <taxon>Eukaryota</taxon>
        <taxon>Fungi</taxon>
        <taxon>Dikarya</taxon>
        <taxon>Basidiomycota</taxon>
        <taxon>Agaricomycotina</taxon>
        <taxon>Agaricomycetes</taxon>
        <taxon>Agaricomycetidae</taxon>
        <taxon>Agaricales</taxon>
        <taxon>Marasmiineae</taxon>
        <taxon>Mycenaceae</taxon>
        <taxon>Mycena</taxon>
    </lineage>
</organism>
<gene>
    <name evidence="2" type="ORF">B0H16DRAFT_1461416</name>
</gene>
<keyword evidence="3" id="KW-1185">Reference proteome</keyword>
<feature type="compositionally biased region" description="Basic and acidic residues" evidence="1">
    <location>
        <begin position="636"/>
        <end position="645"/>
    </location>
</feature>
<name>A0AAD7IU49_9AGAR</name>
<reference evidence="2" key="1">
    <citation type="submission" date="2023-03" db="EMBL/GenBank/DDBJ databases">
        <title>Massive genome expansion in bonnet fungi (Mycena s.s.) driven by repeated elements and novel gene families across ecological guilds.</title>
        <authorList>
            <consortium name="Lawrence Berkeley National Laboratory"/>
            <person name="Harder C.B."/>
            <person name="Miyauchi S."/>
            <person name="Viragh M."/>
            <person name="Kuo A."/>
            <person name="Thoen E."/>
            <person name="Andreopoulos B."/>
            <person name="Lu D."/>
            <person name="Skrede I."/>
            <person name="Drula E."/>
            <person name="Henrissat B."/>
            <person name="Morin E."/>
            <person name="Kohler A."/>
            <person name="Barry K."/>
            <person name="LaButti K."/>
            <person name="Morin E."/>
            <person name="Salamov A."/>
            <person name="Lipzen A."/>
            <person name="Mereny Z."/>
            <person name="Hegedus B."/>
            <person name="Baldrian P."/>
            <person name="Stursova M."/>
            <person name="Weitz H."/>
            <person name="Taylor A."/>
            <person name="Grigoriev I.V."/>
            <person name="Nagy L.G."/>
            <person name="Martin F."/>
            <person name="Kauserud H."/>
        </authorList>
    </citation>
    <scope>NUCLEOTIDE SEQUENCE</scope>
    <source>
        <strain evidence="2">CBHHK182m</strain>
    </source>
</reference>
<accession>A0AAD7IU49</accession>
<feature type="region of interest" description="Disordered" evidence="1">
    <location>
        <begin position="636"/>
        <end position="676"/>
    </location>
</feature>
<protein>
    <submittedName>
        <fullName evidence="2">Uncharacterized protein</fullName>
    </submittedName>
</protein>
<evidence type="ECO:0000313" key="2">
    <source>
        <dbReference type="EMBL" id="KAJ7748911.1"/>
    </source>
</evidence>
<evidence type="ECO:0000256" key="1">
    <source>
        <dbReference type="SAM" id="MobiDB-lite"/>
    </source>
</evidence>
<evidence type="ECO:0000313" key="3">
    <source>
        <dbReference type="Proteomes" id="UP001215598"/>
    </source>
</evidence>
<feature type="compositionally biased region" description="Basic and acidic residues" evidence="1">
    <location>
        <begin position="666"/>
        <end position="676"/>
    </location>
</feature>
<comment type="caution">
    <text evidence="2">The sequence shown here is derived from an EMBL/GenBank/DDBJ whole genome shotgun (WGS) entry which is preliminary data.</text>
</comment>
<sequence>MQQTALKTRCTGARAGSDRPQDALYWCSSEDSVWGQNRIGTKSTACKRPPSRRVVLVLERGFGLGPEWDRNNKYGVIPQRIACKRPPSRRVVLVLERGFGLGPEWDRNNKYGPPSKHVVLVLERGGLWGRNGKKLLKSPIPSSKPLLVAALVWRRISGWSIPERIAQEKPPSGRIVLVLERGFDLSEWDGNKKYGAIPQRMAQRRSSSGPAVLVLERGFDLGPEWDRNNKYGAFPQRIAIKKLPSRRVVLVLERGFGLGPEGDRNKKYGGIPQRIAPKRPPPRHVVLVLERGFDLGSEWDRNKKYGAFPQRIAKKRPPSRRVVLVLERGFGLGPEGDRNKKYRAIPQRIAQQRPPSRRVVLMLERGFGLGPKWDRNNKYGAIQQRIASKQPPSRRVVLVLERGSGFGQECERTEKYASLGTKCVGSLEAVLTSDTQEDGFRTKKARRSGLLCKEVREKSWGDHEVTEMGAVQMLSEKGDGFRWLKNGGFIGSLRAEIKAKRRRSDKPRVKKSKIKDTQGEDQRVDTLSAAEREASETLASMRHLRPVDSERQRMTPEVIPRAPTLSPLYDYEGDCQRGYRDPGTMESSDEETDYPVGVRNGANTVEFPGAYPKSRRIKMVNPSPITQVVEFSGEPRQRLRFDTPELSRSPSPVLGGLGPRMPSVYEKLDEHMRRAR</sequence>